<sequence length="60" mass="6878">MSERIIDHLKKKGIAVPEHHIQPLLAQWQAYEQLKSNPHLEKLADYNIGLKHVPGGNENE</sequence>
<keyword evidence="3" id="KW-1185">Reference proteome</keyword>
<dbReference type="Proteomes" id="UP000677265">
    <property type="component" value="Unassembled WGS sequence"/>
</dbReference>
<evidence type="ECO:0000313" key="3">
    <source>
        <dbReference type="Proteomes" id="UP000677265"/>
    </source>
</evidence>
<protein>
    <submittedName>
        <fullName evidence="1">Uncharacterized protein</fullName>
    </submittedName>
</protein>
<dbReference type="AlphaFoldDB" id="A0A942YCH8"/>
<gene>
    <name evidence="2" type="ORF">KHB02_021160</name>
    <name evidence="1" type="ORF">KHB02_34925</name>
</gene>
<dbReference type="EMBL" id="JAGYPE020000047">
    <property type="protein sequence ID" value="MCH6268040.1"/>
    <property type="molecule type" value="Genomic_DNA"/>
</dbReference>
<dbReference type="RefSeq" id="WP_213146355.1">
    <property type="nucleotide sequence ID" value="NZ_JAGYPE020000047.1"/>
</dbReference>
<proteinExistence type="predicted"/>
<dbReference type="EMBL" id="JAGYPE010000007">
    <property type="protein sequence ID" value="MBS4186561.1"/>
    <property type="molecule type" value="Genomic_DNA"/>
</dbReference>
<evidence type="ECO:0000313" key="1">
    <source>
        <dbReference type="EMBL" id="MBS4186561.1"/>
    </source>
</evidence>
<evidence type="ECO:0000313" key="2">
    <source>
        <dbReference type="EMBL" id="MCH6268040.1"/>
    </source>
</evidence>
<organism evidence="1">
    <name type="scientific">Neobacillus citreus</name>
    <dbReference type="NCBI Taxonomy" id="2833578"/>
    <lineage>
        <taxon>Bacteria</taxon>
        <taxon>Bacillati</taxon>
        <taxon>Bacillota</taxon>
        <taxon>Bacilli</taxon>
        <taxon>Bacillales</taxon>
        <taxon>Bacillaceae</taxon>
        <taxon>Neobacillus</taxon>
    </lineage>
</organism>
<reference evidence="1" key="1">
    <citation type="submission" date="2021-05" db="EMBL/GenBank/DDBJ databases">
        <title>Novel Bacillus species.</title>
        <authorList>
            <person name="Liu G."/>
        </authorList>
    </citation>
    <scope>NUCLEOTIDE SEQUENCE</scope>
    <source>
        <strain evidence="1 3">FJAT-50051</strain>
    </source>
</reference>
<comment type="caution">
    <text evidence="1">The sequence shown here is derived from an EMBL/GenBank/DDBJ whole genome shotgun (WGS) entry which is preliminary data.</text>
</comment>
<accession>A0A942YCH8</accession>
<name>A0A942YCH8_9BACI</name>